<dbReference type="AlphaFoldDB" id="A0A5C3DYM0"/>
<gene>
    <name evidence="2" type="ORF">UTRI_02010</name>
</gene>
<protein>
    <submittedName>
        <fullName evidence="2">Uncharacterized protein</fullName>
    </submittedName>
</protein>
<feature type="compositionally biased region" description="Low complexity" evidence="1">
    <location>
        <begin position="7"/>
        <end position="19"/>
    </location>
</feature>
<dbReference type="EMBL" id="OOIN01000005">
    <property type="protein sequence ID" value="SPO23332.1"/>
    <property type="molecule type" value="Genomic_DNA"/>
</dbReference>
<evidence type="ECO:0000313" key="3">
    <source>
        <dbReference type="Proteomes" id="UP000324022"/>
    </source>
</evidence>
<feature type="region of interest" description="Disordered" evidence="1">
    <location>
        <begin position="1"/>
        <end position="41"/>
    </location>
</feature>
<organism evidence="2 3">
    <name type="scientific">Ustilago trichophora</name>
    <dbReference type="NCBI Taxonomy" id="86804"/>
    <lineage>
        <taxon>Eukaryota</taxon>
        <taxon>Fungi</taxon>
        <taxon>Dikarya</taxon>
        <taxon>Basidiomycota</taxon>
        <taxon>Ustilaginomycotina</taxon>
        <taxon>Ustilaginomycetes</taxon>
        <taxon>Ustilaginales</taxon>
        <taxon>Ustilaginaceae</taxon>
        <taxon>Ustilago</taxon>
    </lineage>
</organism>
<proteinExistence type="predicted"/>
<dbReference type="Pfam" id="PF07173">
    <property type="entry name" value="GRDP-like"/>
    <property type="match status" value="1"/>
</dbReference>
<evidence type="ECO:0000256" key="1">
    <source>
        <dbReference type="SAM" id="MobiDB-lite"/>
    </source>
</evidence>
<dbReference type="PANTHER" id="PTHR34365">
    <property type="entry name" value="ENOLASE (DUF1399)"/>
    <property type="match status" value="1"/>
</dbReference>
<accession>A0A5C3DYM0</accession>
<dbReference type="InterPro" id="IPR009836">
    <property type="entry name" value="GRDP-like"/>
</dbReference>
<dbReference type="PANTHER" id="PTHR34365:SF7">
    <property type="entry name" value="GLYCINE-RICH DOMAIN-CONTAINING PROTEIN 1"/>
    <property type="match status" value="1"/>
</dbReference>
<sequence>MARSHTPPLSNGSTSSSDDSPLEPLPASQLPGYDVAVASTPGPSAEVDTIATTLKNASLKLCDGPGLSPDERKELDKALNDGIKVGLTNATKAICQLDDLKYHLKLLDLFDRLRQAVHDGTEYFDYPSCHQDAVHIDEPGIDAPPPPYAPVAEPLPDLSSKTGHRPTQEEADQAAAELSQQLLRERRWSIFLNRAAYRLELWCTSILHSDTLSQHIQGLNKTDNYTEKKVSTGFELPDFALPPVDVALMLHSYHLNPLFKEEESQRLRTRAGLSLFNYPLRQIAERAHPTLPILNDVELAKVYWDERITTKRSKQPWDLSLQPPPGHPTNAQETYGGTIFGLRVNCPRCKMSQFVPWTGIGKEPLQVGIGETGWERGCTDPQCAQLISADHLQMRRFLDDYTVWRKSPGRPFTKPVYFMAGTMIGAMHSKRSSRDYFGESLLLPVFKQEKPIEAAAHKDRRVSNSAELQEIDHVAAQCDYSLKKFRQWFEDRWMSNAITPKLKMPDEKAQQMARIAVLMRAYQNGNAAAYGEGLCDVVDAVKRQTSFNLEMEKLGWSKHLKLLDQGALDDVLARSLIRYHKFLDLMASTHTLLTPTLDIDLCWHTHQLQAHYYDHCFRLVGRFVNHDDAIETGILKDAFDRTASLWKQRYGQPYSLCGCMYNSPGAIKKLKSLLGGSAASEPFENASESGKGSGFTTRMKGKWRAAKQLPGDKQDDVAVWQDATHPSAHSAVIVKEEAHRHDKLREQMVKEWAQGKRREGHESAFVFGYNTPGLYPFYYSPLYSTHYVSRGTTGDATHSAYSMYGLYGLMAVSGVGMGAAGAGGFAMAGVGCAGGGGGCGGGGGGCGGGGGS</sequence>
<feature type="region of interest" description="Disordered" evidence="1">
    <location>
        <begin position="140"/>
        <end position="171"/>
    </location>
</feature>
<reference evidence="2 3" key="1">
    <citation type="submission" date="2018-03" db="EMBL/GenBank/DDBJ databases">
        <authorList>
            <person name="Guldener U."/>
        </authorList>
    </citation>
    <scope>NUCLEOTIDE SEQUENCE [LARGE SCALE GENOMIC DNA]</scope>
    <source>
        <strain evidence="2 3">NBRC100155</strain>
    </source>
</reference>
<keyword evidence="3" id="KW-1185">Reference proteome</keyword>
<evidence type="ECO:0000313" key="2">
    <source>
        <dbReference type="EMBL" id="SPO23332.1"/>
    </source>
</evidence>
<name>A0A5C3DYM0_9BASI</name>
<dbReference type="Proteomes" id="UP000324022">
    <property type="component" value="Unassembled WGS sequence"/>
</dbReference>
<dbReference type="OrthoDB" id="2684236at2759"/>